<keyword evidence="2" id="KW-1185">Reference proteome</keyword>
<dbReference type="Pfam" id="PF14446">
    <property type="entry name" value="Prok-RING_1"/>
    <property type="match status" value="1"/>
</dbReference>
<dbReference type="InterPro" id="IPR039522">
    <property type="entry name" value="RING_finger_1_prok"/>
</dbReference>
<protein>
    <submittedName>
        <fullName evidence="1">Uncharacterized protein</fullName>
    </submittedName>
</protein>
<proteinExistence type="predicted"/>
<dbReference type="KEGG" id="lcre:Pla8534_26950"/>
<organism evidence="1 2">
    <name type="scientific">Lignipirellula cremea</name>
    <dbReference type="NCBI Taxonomy" id="2528010"/>
    <lineage>
        <taxon>Bacteria</taxon>
        <taxon>Pseudomonadati</taxon>
        <taxon>Planctomycetota</taxon>
        <taxon>Planctomycetia</taxon>
        <taxon>Pirellulales</taxon>
        <taxon>Pirellulaceae</taxon>
        <taxon>Lignipirellula</taxon>
    </lineage>
</organism>
<evidence type="ECO:0000313" key="1">
    <source>
        <dbReference type="EMBL" id="QDU94887.1"/>
    </source>
</evidence>
<dbReference type="Proteomes" id="UP000317648">
    <property type="component" value="Chromosome"/>
</dbReference>
<dbReference type="EMBL" id="CP036433">
    <property type="protein sequence ID" value="QDU94887.1"/>
    <property type="molecule type" value="Genomic_DNA"/>
</dbReference>
<evidence type="ECO:0000313" key="2">
    <source>
        <dbReference type="Proteomes" id="UP000317648"/>
    </source>
</evidence>
<gene>
    <name evidence="1" type="ORF">Pla8534_26950</name>
</gene>
<dbReference type="RefSeq" id="WP_145053670.1">
    <property type="nucleotide sequence ID" value="NZ_CP036433.1"/>
</dbReference>
<dbReference type="AlphaFoldDB" id="A0A518DSS0"/>
<name>A0A518DSS0_9BACT</name>
<sequence>MECLFVFFLFLVVLAVIAAYGAVSQSKADRINSIYRNLAVRFRGHHTSPGWFRRPSVRFRYGSTHVMLSTVSPYGKRGPEYTQAMISWPDHSLQAEIFPSRMSPFQPQQISDEFACGSQQFASDYVVRANDHPAMERFLSEGVQWQINRLRRIEHSDEVHLHLYRGRLIVRKMAKLAQYNQLEDFLSMCLELYDQAMLTRVVGISFIEPTPSSDIPEPECQVCGDAICTDMVFCRRCQTPHHLECWQYFGECSVYGCGEKRCVAPNVVGPTKP</sequence>
<dbReference type="OrthoDB" id="252713at2"/>
<reference evidence="1 2" key="1">
    <citation type="submission" date="2019-02" db="EMBL/GenBank/DDBJ databases">
        <title>Deep-cultivation of Planctomycetes and their phenomic and genomic characterization uncovers novel biology.</title>
        <authorList>
            <person name="Wiegand S."/>
            <person name="Jogler M."/>
            <person name="Boedeker C."/>
            <person name="Pinto D."/>
            <person name="Vollmers J."/>
            <person name="Rivas-Marin E."/>
            <person name="Kohn T."/>
            <person name="Peeters S.H."/>
            <person name="Heuer A."/>
            <person name="Rast P."/>
            <person name="Oberbeckmann S."/>
            <person name="Bunk B."/>
            <person name="Jeske O."/>
            <person name="Meyerdierks A."/>
            <person name="Storesund J.E."/>
            <person name="Kallscheuer N."/>
            <person name="Luecker S."/>
            <person name="Lage O.M."/>
            <person name="Pohl T."/>
            <person name="Merkel B.J."/>
            <person name="Hornburger P."/>
            <person name="Mueller R.-W."/>
            <person name="Bruemmer F."/>
            <person name="Labrenz M."/>
            <person name="Spormann A.M."/>
            <person name="Op den Camp H."/>
            <person name="Overmann J."/>
            <person name="Amann R."/>
            <person name="Jetten M.S.M."/>
            <person name="Mascher T."/>
            <person name="Medema M.H."/>
            <person name="Devos D.P."/>
            <person name="Kaster A.-K."/>
            <person name="Ovreas L."/>
            <person name="Rohde M."/>
            <person name="Galperin M.Y."/>
            <person name="Jogler C."/>
        </authorList>
    </citation>
    <scope>NUCLEOTIDE SEQUENCE [LARGE SCALE GENOMIC DNA]</scope>
    <source>
        <strain evidence="1 2">Pla85_3_4</strain>
    </source>
</reference>
<accession>A0A518DSS0</accession>